<gene>
    <name evidence="2" type="ORF">QE152_g35194</name>
</gene>
<dbReference type="Pfam" id="PF16064">
    <property type="entry name" value="DUF4806"/>
    <property type="match status" value="1"/>
</dbReference>
<evidence type="ECO:0000259" key="1">
    <source>
        <dbReference type="Pfam" id="PF16064"/>
    </source>
</evidence>
<dbReference type="Proteomes" id="UP001458880">
    <property type="component" value="Unassembled WGS sequence"/>
</dbReference>
<protein>
    <recommendedName>
        <fullName evidence="1">DUF4806 domain-containing protein</fullName>
    </recommendedName>
</protein>
<organism evidence="2 3">
    <name type="scientific">Popillia japonica</name>
    <name type="common">Japanese beetle</name>
    <dbReference type="NCBI Taxonomy" id="7064"/>
    <lineage>
        <taxon>Eukaryota</taxon>
        <taxon>Metazoa</taxon>
        <taxon>Ecdysozoa</taxon>
        <taxon>Arthropoda</taxon>
        <taxon>Hexapoda</taxon>
        <taxon>Insecta</taxon>
        <taxon>Pterygota</taxon>
        <taxon>Neoptera</taxon>
        <taxon>Endopterygota</taxon>
        <taxon>Coleoptera</taxon>
        <taxon>Polyphaga</taxon>
        <taxon>Scarabaeiformia</taxon>
        <taxon>Scarabaeidae</taxon>
        <taxon>Rutelinae</taxon>
        <taxon>Popillia</taxon>
    </lineage>
</organism>
<keyword evidence="3" id="KW-1185">Reference proteome</keyword>
<accession>A0AAW1IGM6</accession>
<sequence>MRGTSKIPTNKYFTNKFAHLQLPISNEEELQRVELTCSIREGNEDLAHIMSLAGGDSVNEAVNLMLRKLLTKDISMEYSLKGRQNKRAFYKLRIYKILTDAVRVRVKSATDADIHKHVGRWLAVAGDREGGRKKRNVLSENYVH</sequence>
<proteinExistence type="predicted"/>
<dbReference type="EMBL" id="JASPKY010000585">
    <property type="protein sequence ID" value="KAK9688602.1"/>
    <property type="molecule type" value="Genomic_DNA"/>
</dbReference>
<evidence type="ECO:0000313" key="3">
    <source>
        <dbReference type="Proteomes" id="UP001458880"/>
    </source>
</evidence>
<reference evidence="2 3" key="1">
    <citation type="journal article" date="2024" name="BMC Genomics">
        <title>De novo assembly and annotation of Popillia japonica's genome with initial clues to its potential as an invasive pest.</title>
        <authorList>
            <person name="Cucini C."/>
            <person name="Boschi S."/>
            <person name="Funari R."/>
            <person name="Cardaioli E."/>
            <person name="Iannotti N."/>
            <person name="Marturano G."/>
            <person name="Paoli F."/>
            <person name="Bruttini M."/>
            <person name="Carapelli A."/>
            <person name="Frati F."/>
            <person name="Nardi F."/>
        </authorList>
    </citation>
    <scope>NUCLEOTIDE SEQUENCE [LARGE SCALE GENOMIC DNA]</scope>
    <source>
        <strain evidence="2">DMR45628</strain>
    </source>
</reference>
<dbReference type="InterPro" id="IPR032071">
    <property type="entry name" value="DUF4806"/>
</dbReference>
<evidence type="ECO:0000313" key="2">
    <source>
        <dbReference type="EMBL" id="KAK9688602.1"/>
    </source>
</evidence>
<name>A0AAW1IGM6_POPJA</name>
<comment type="caution">
    <text evidence="2">The sequence shown here is derived from an EMBL/GenBank/DDBJ whole genome shotgun (WGS) entry which is preliminary data.</text>
</comment>
<dbReference type="AlphaFoldDB" id="A0AAW1IGM6"/>
<feature type="domain" description="DUF4806" evidence="1">
    <location>
        <begin position="20"/>
        <end position="99"/>
    </location>
</feature>